<proteinExistence type="predicted"/>
<evidence type="ECO:0000313" key="1">
    <source>
        <dbReference type="EMBL" id="AOO89836.1"/>
    </source>
</evidence>
<protein>
    <submittedName>
        <fullName evidence="1">Uncharacterized protein</fullName>
    </submittedName>
</protein>
<reference evidence="1" key="1">
    <citation type="journal article" date="2015" name="BMC Genomics">
        <title>Transcriptome profiling of a Rhizobium leguminosarum bv. trifolii rosR mutant reveals the role of the transcriptional regulator RosR in motility, synthesis of cell-surface components, and other cellular processes.</title>
        <authorList>
            <person name="Rachwal K."/>
            <person name="Matczynska E."/>
            <person name="Janczarek M."/>
        </authorList>
    </citation>
    <scope>NUCLEOTIDE SEQUENCE</scope>
    <source>
        <strain evidence="1">Rt24.2</strain>
    </source>
</reference>
<sequence>MIVLGLGSCLIAMTLLAAVARLDFLAANRDLRALRVF</sequence>
<dbReference type="EMBL" id="KX487472">
    <property type="protein sequence ID" value="AOO89836.1"/>
    <property type="molecule type" value="Genomic_DNA"/>
</dbReference>
<reference evidence="1" key="2">
    <citation type="journal article" date="2016" name="Front. Microbiol.">
        <title>The Regulatory Protein RosR Affects Rhizobium leguminosarum bv. trifolii Protein Profiles, Cell Surface Properties, and Symbiosis with Clover.</title>
        <authorList>
            <person name="Rachwal K."/>
            <person name="Boguszewska A."/>
            <person name="Kopcinska J."/>
            <person name="Karas M."/>
            <person name="Tchorzewski M."/>
            <person name="Janczarek M."/>
        </authorList>
    </citation>
    <scope>NUCLEOTIDE SEQUENCE</scope>
    <source>
        <strain evidence="1">Rt24.2</strain>
    </source>
</reference>
<accession>A0A1C9HT40</accession>
<dbReference type="AlphaFoldDB" id="A0A1C9HT40"/>
<organism evidence="1">
    <name type="scientific">Rhizobium leguminosarum bv. trifolii</name>
    <dbReference type="NCBI Taxonomy" id="386"/>
    <lineage>
        <taxon>Bacteria</taxon>
        <taxon>Pseudomonadati</taxon>
        <taxon>Pseudomonadota</taxon>
        <taxon>Alphaproteobacteria</taxon>
        <taxon>Hyphomicrobiales</taxon>
        <taxon>Rhizobiaceae</taxon>
        <taxon>Rhizobium/Agrobacterium group</taxon>
        <taxon>Rhizobium</taxon>
    </lineage>
</organism>
<name>A0A1C9HT40_RHILT</name>